<evidence type="ECO:0000313" key="2">
    <source>
        <dbReference type="EMBL" id="GJS74932.1"/>
    </source>
</evidence>
<evidence type="ECO:0000313" key="3">
    <source>
        <dbReference type="Proteomes" id="UP001151760"/>
    </source>
</evidence>
<sequence>MQGAYNPPGYDQPQYNQYYQQYRPPPPQYQYQQQDDDQGSGNGDDSHDSRSGRRTEHAARECTYNDFLKCQPLNFKGTEGVVGLTQWFEKMEYVFHISNCNIGNQIKFSTCTLLGSAQTWWNSHVKTIGHDAAYGMTWKALMKMLTNKYCPRSEIKKLEIEI</sequence>
<dbReference type="EMBL" id="BQNB010010266">
    <property type="protein sequence ID" value="GJS74932.1"/>
    <property type="molecule type" value="Genomic_DNA"/>
</dbReference>
<feature type="compositionally biased region" description="Basic and acidic residues" evidence="1">
    <location>
        <begin position="44"/>
        <end position="57"/>
    </location>
</feature>
<reference evidence="2" key="2">
    <citation type="submission" date="2022-01" db="EMBL/GenBank/DDBJ databases">
        <authorList>
            <person name="Yamashiro T."/>
            <person name="Shiraishi A."/>
            <person name="Satake H."/>
            <person name="Nakayama K."/>
        </authorList>
    </citation>
    <scope>NUCLEOTIDE SEQUENCE</scope>
</reference>
<organism evidence="2 3">
    <name type="scientific">Tanacetum coccineum</name>
    <dbReference type="NCBI Taxonomy" id="301880"/>
    <lineage>
        <taxon>Eukaryota</taxon>
        <taxon>Viridiplantae</taxon>
        <taxon>Streptophyta</taxon>
        <taxon>Embryophyta</taxon>
        <taxon>Tracheophyta</taxon>
        <taxon>Spermatophyta</taxon>
        <taxon>Magnoliopsida</taxon>
        <taxon>eudicotyledons</taxon>
        <taxon>Gunneridae</taxon>
        <taxon>Pentapetalae</taxon>
        <taxon>asterids</taxon>
        <taxon>campanulids</taxon>
        <taxon>Asterales</taxon>
        <taxon>Asteraceae</taxon>
        <taxon>Asteroideae</taxon>
        <taxon>Anthemideae</taxon>
        <taxon>Anthemidinae</taxon>
        <taxon>Tanacetum</taxon>
    </lineage>
</organism>
<comment type="caution">
    <text evidence="2">The sequence shown here is derived from an EMBL/GenBank/DDBJ whole genome shotgun (WGS) entry which is preliminary data.</text>
</comment>
<feature type="region of interest" description="Disordered" evidence="1">
    <location>
        <begin position="1"/>
        <end position="57"/>
    </location>
</feature>
<name>A0ABQ4YCP4_9ASTR</name>
<protein>
    <recommendedName>
        <fullName evidence="4">Reverse transcriptase domain-containing protein</fullName>
    </recommendedName>
</protein>
<evidence type="ECO:0000256" key="1">
    <source>
        <dbReference type="SAM" id="MobiDB-lite"/>
    </source>
</evidence>
<keyword evidence="3" id="KW-1185">Reference proteome</keyword>
<evidence type="ECO:0008006" key="4">
    <source>
        <dbReference type="Google" id="ProtNLM"/>
    </source>
</evidence>
<reference evidence="2" key="1">
    <citation type="journal article" date="2022" name="Int. J. Mol. Sci.">
        <title>Draft Genome of Tanacetum Coccineum: Genomic Comparison of Closely Related Tanacetum-Family Plants.</title>
        <authorList>
            <person name="Yamashiro T."/>
            <person name="Shiraishi A."/>
            <person name="Nakayama K."/>
            <person name="Satake H."/>
        </authorList>
    </citation>
    <scope>NUCLEOTIDE SEQUENCE</scope>
</reference>
<gene>
    <name evidence="2" type="ORF">Tco_0724813</name>
</gene>
<proteinExistence type="predicted"/>
<feature type="compositionally biased region" description="Low complexity" evidence="1">
    <location>
        <begin position="1"/>
        <end position="22"/>
    </location>
</feature>
<accession>A0ABQ4YCP4</accession>
<dbReference type="Proteomes" id="UP001151760">
    <property type="component" value="Unassembled WGS sequence"/>
</dbReference>